<evidence type="ECO:0000313" key="3">
    <source>
        <dbReference type="Proteomes" id="UP000823775"/>
    </source>
</evidence>
<reference evidence="2 3" key="1">
    <citation type="journal article" date="2021" name="BMC Genomics">
        <title>Datura genome reveals duplications of psychoactive alkaloid biosynthetic genes and high mutation rate following tissue culture.</title>
        <authorList>
            <person name="Rajewski A."/>
            <person name="Carter-House D."/>
            <person name="Stajich J."/>
            <person name="Litt A."/>
        </authorList>
    </citation>
    <scope>NUCLEOTIDE SEQUENCE [LARGE SCALE GENOMIC DNA]</scope>
    <source>
        <strain evidence="2">AR-01</strain>
    </source>
</reference>
<dbReference type="InterPro" id="IPR011009">
    <property type="entry name" value="Kinase-like_dom_sf"/>
</dbReference>
<feature type="domain" description="Protein kinase" evidence="1">
    <location>
        <begin position="1"/>
        <end position="120"/>
    </location>
</feature>
<evidence type="ECO:0000313" key="2">
    <source>
        <dbReference type="EMBL" id="MCD7445858.1"/>
    </source>
</evidence>
<dbReference type="PROSITE" id="PS50011">
    <property type="entry name" value="PROTEIN_KINASE_DOM"/>
    <property type="match status" value="1"/>
</dbReference>
<dbReference type="InterPro" id="IPR000719">
    <property type="entry name" value="Prot_kinase_dom"/>
</dbReference>
<organism evidence="2 3">
    <name type="scientific">Datura stramonium</name>
    <name type="common">Jimsonweed</name>
    <name type="synonym">Common thornapple</name>
    <dbReference type="NCBI Taxonomy" id="4076"/>
    <lineage>
        <taxon>Eukaryota</taxon>
        <taxon>Viridiplantae</taxon>
        <taxon>Streptophyta</taxon>
        <taxon>Embryophyta</taxon>
        <taxon>Tracheophyta</taxon>
        <taxon>Spermatophyta</taxon>
        <taxon>Magnoliopsida</taxon>
        <taxon>eudicotyledons</taxon>
        <taxon>Gunneridae</taxon>
        <taxon>Pentapetalae</taxon>
        <taxon>asterids</taxon>
        <taxon>lamiids</taxon>
        <taxon>Solanales</taxon>
        <taxon>Solanaceae</taxon>
        <taxon>Solanoideae</taxon>
        <taxon>Datureae</taxon>
        <taxon>Datura</taxon>
    </lineage>
</organism>
<dbReference type="Pfam" id="PF00069">
    <property type="entry name" value="Pkinase"/>
    <property type="match status" value="1"/>
</dbReference>
<protein>
    <recommendedName>
        <fullName evidence="1">Protein kinase domain-containing protein</fullName>
    </recommendedName>
</protein>
<dbReference type="EMBL" id="JACEIK010000002">
    <property type="protein sequence ID" value="MCD7445858.1"/>
    <property type="molecule type" value="Genomic_DNA"/>
</dbReference>
<sequence length="120" mass="13751">MSCCFQVILPSSAELSQSEFLQKEQKILSALNSPYVVDYKGYDVTRENNKVMFNLMMEYMPDGTLTHEIRRHGGRLNEHLIGYYEANVRGLDYLHSKGIAKWNGGTPMFMALEVARGKNR</sequence>
<dbReference type="SUPFAM" id="SSF56112">
    <property type="entry name" value="Protein kinase-like (PK-like)"/>
    <property type="match status" value="1"/>
</dbReference>
<gene>
    <name evidence="2" type="ORF">HAX54_015582</name>
</gene>
<accession>A0ABS8RGJ2</accession>
<dbReference type="Proteomes" id="UP000823775">
    <property type="component" value="Unassembled WGS sequence"/>
</dbReference>
<name>A0ABS8RGJ2_DATST</name>
<evidence type="ECO:0000259" key="1">
    <source>
        <dbReference type="PROSITE" id="PS50011"/>
    </source>
</evidence>
<dbReference type="InterPro" id="IPR052751">
    <property type="entry name" value="Plant_MAPKKK"/>
</dbReference>
<proteinExistence type="predicted"/>
<dbReference type="PANTHER" id="PTHR48011:SF4">
    <property type="entry name" value="MITOGEN-ACTIVATED PROTEIN KINASE KINASE KINASE 19"/>
    <property type="match status" value="1"/>
</dbReference>
<feature type="non-terminal residue" evidence="2">
    <location>
        <position position="120"/>
    </location>
</feature>
<comment type="caution">
    <text evidence="2">The sequence shown here is derived from an EMBL/GenBank/DDBJ whole genome shotgun (WGS) entry which is preliminary data.</text>
</comment>
<dbReference type="Gene3D" id="1.10.510.10">
    <property type="entry name" value="Transferase(Phosphotransferase) domain 1"/>
    <property type="match status" value="1"/>
</dbReference>
<dbReference type="PANTHER" id="PTHR48011">
    <property type="entry name" value="CCR4-NOT TRANSCRIPTIONAL COMPLEX SUBUNIT CAF120-RELATED"/>
    <property type="match status" value="1"/>
</dbReference>
<keyword evidence="3" id="KW-1185">Reference proteome</keyword>